<evidence type="ECO:0000313" key="7">
    <source>
        <dbReference type="EMBL" id="RDI59533.1"/>
    </source>
</evidence>
<dbReference type="InterPro" id="IPR056774">
    <property type="entry name" value="FdhE_N"/>
</dbReference>
<evidence type="ECO:0000259" key="4">
    <source>
        <dbReference type="Pfam" id="PF04216"/>
    </source>
</evidence>
<name>A0A370HLS4_9HYPH</name>
<dbReference type="CDD" id="cd16341">
    <property type="entry name" value="FdhE"/>
    <property type="match status" value="1"/>
</dbReference>
<keyword evidence="1 2" id="KW-0963">Cytoplasm</keyword>
<protein>
    <recommendedName>
        <fullName evidence="2">Protein FdhE homolog</fullName>
    </recommendedName>
</protein>
<dbReference type="Pfam" id="PF24860">
    <property type="entry name" value="FdhE_C"/>
    <property type="match status" value="1"/>
</dbReference>
<keyword evidence="8" id="KW-1185">Reference proteome</keyword>
<dbReference type="HAMAP" id="MF_00611">
    <property type="entry name" value="FdeH"/>
    <property type="match status" value="1"/>
</dbReference>
<comment type="subcellular location">
    <subcellularLocation>
        <location evidence="2">Cytoplasm</location>
    </subcellularLocation>
</comment>
<dbReference type="Pfam" id="PF24859">
    <property type="entry name" value="FdhE_central"/>
    <property type="match status" value="1"/>
</dbReference>
<dbReference type="RefSeq" id="WP_114770398.1">
    <property type="nucleotide sequence ID" value="NZ_QQBB01000004.1"/>
</dbReference>
<dbReference type="Proteomes" id="UP000254925">
    <property type="component" value="Unassembled WGS sequence"/>
</dbReference>
<feature type="domain" description="FdhE N-terminal" evidence="4">
    <location>
        <begin position="20"/>
        <end position="183"/>
    </location>
</feature>
<reference evidence="7 8" key="1">
    <citation type="submission" date="2018-07" db="EMBL/GenBank/DDBJ databases">
        <title>Genomic Encyclopedia of Type Strains, Phase IV (KMG-IV): sequencing the most valuable type-strain genomes for metagenomic binning, comparative biology and taxonomic classification.</title>
        <authorList>
            <person name="Goeker M."/>
        </authorList>
    </citation>
    <scope>NUCLEOTIDE SEQUENCE [LARGE SCALE GENOMIC DNA]</scope>
    <source>
        <strain evidence="7 8">DSM 14364</strain>
    </source>
</reference>
<dbReference type="PIRSF" id="PIRSF018296">
    <property type="entry name" value="Format_dh_formtn"/>
    <property type="match status" value="1"/>
</dbReference>
<sequence>MTHPSSAEPNPASVGRVPAPPFVRLPDPRKLFEARRERLEFLAQTSELAPYLWFIAGIAAAQGHIQDGLPEPELPPADALDRAREFGMPPLDRNRIELDDVLSETLSRLFDEVAALAKPAEAQAALEWIRTATPEQMRPIVQGVLTDAIPADAIAEHVYVAAGLQVHFARLAAKLDASRLVRISDGACPCCGGPPTASLVVGWMGAEGTRYCSCSLCGTLWNVVRVKCVLCGSGKGIGYQEIDGGPGTIKAECCDSCRGYVKILHQQKDPALDPVADDIASLGLDLLLQDGEYRRGSFNPFLLGV</sequence>
<evidence type="ECO:0000256" key="1">
    <source>
        <dbReference type="ARBA" id="ARBA00022490"/>
    </source>
</evidence>
<accession>A0A370HLS4</accession>
<evidence type="ECO:0000256" key="3">
    <source>
        <dbReference type="SAM" id="MobiDB-lite"/>
    </source>
</evidence>
<evidence type="ECO:0000313" key="8">
    <source>
        <dbReference type="Proteomes" id="UP000254925"/>
    </source>
</evidence>
<dbReference type="PANTHER" id="PTHR37689">
    <property type="entry name" value="PROTEIN FDHE"/>
    <property type="match status" value="1"/>
</dbReference>
<feature type="domain" description="FdhE C-terminal" evidence="6">
    <location>
        <begin position="226"/>
        <end position="302"/>
    </location>
</feature>
<dbReference type="Pfam" id="PF04216">
    <property type="entry name" value="FdhE_N"/>
    <property type="match status" value="1"/>
</dbReference>
<dbReference type="PANTHER" id="PTHR37689:SF1">
    <property type="entry name" value="PROTEIN FDHE"/>
    <property type="match status" value="1"/>
</dbReference>
<feature type="region of interest" description="Disordered" evidence="3">
    <location>
        <begin position="1"/>
        <end position="20"/>
    </location>
</feature>
<evidence type="ECO:0000259" key="5">
    <source>
        <dbReference type="Pfam" id="PF24859"/>
    </source>
</evidence>
<dbReference type="AlphaFoldDB" id="A0A370HLS4"/>
<dbReference type="GO" id="GO:0008199">
    <property type="term" value="F:ferric iron binding"/>
    <property type="evidence" value="ECO:0007669"/>
    <property type="project" value="TreeGrafter"/>
</dbReference>
<comment type="caution">
    <text evidence="7">The sequence shown here is derived from an EMBL/GenBank/DDBJ whole genome shotgun (WGS) entry which is preliminary data.</text>
</comment>
<evidence type="ECO:0000259" key="6">
    <source>
        <dbReference type="Pfam" id="PF24860"/>
    </source>
</evidence>
<feature type="domain" description="FdhE central" evidence="5">
    <location>
        <begin position="188"/>
        <end position="225"/>
    </location>
</feature>
<comment type="similarity">
    <text evidence="2">Belongs to the FdhE family.</text>
</comment>
<dbReference type="GO" id="GO:0005829">
    <property type="term" value="C:cytosol"/>
    <property type="evidence" value="ECO:0007669"/>
    <property type="project" value="TreeGrafter"/>
</dbReference>
<gene>
    <name evidence="2" type="primary">fdhE</name>
    <name evidence="7" type="ORF">DES45_104451</name>
</gene>
<dbReference type="EMBL" id="QQBB01000004">
    <property type="protein sequence ID" value="RDI59533.1"/>
    <property type="molecule type" value="Genomic_DNA"/>
</dbReference>
<dbReference type="SUPFAM" id="SSF144020">
    <property type="entry name" value="FdhE-like"/>
    <property type="match status" value="1"/>
</dbReference>
<dbReference type="GO" id="GO:0051604">
    <property type="term" value="P:protein maturation"/>
    <property type="evidence" value="ECO:0007669"/>
    <property type="project" value="TreeGrafter"/>
</dbReference>
<evidence type="ECO:0000256" key="2">
    <source>
        <dbReference type="HAMAP-Rule" id="MF_00611"/>
    </source>
</evidence>
<dbReference type="InterPro" id="IPR024064">
    <property type="entry name" value="FdhE-like_sf"/>
</dbReference>
<dbReference type="InterPro" id="IPR056796">
    <property type="entry name" value="FdhE_C"/>
</dbReference>
<organism evidence="7 8">
    <name type="scientific">Microvirga subterranea</name>
    <dbReference type="NCBI Taxonomy" id="186651"/>
    <lineage>
        <taxon>Bacteria</taxon>
        <taxon>Pseudomonadati</taxon>
        <taxon>Pseudomonadota</taxon>
        <taxon>Alphaproteobacteria</taxon>
        <taxon>Hyphomicrobiales</taxon>
        <taxon>Methylobacteriaceae</taxon>
        <taxon>Microvirga</taxon>
    </lineage>
</organism>
<comment type="function">
    <text evidence="2">Necessary for formate dehydrogenase activity.</text>
</comment>
<dbReference type="NCBIfam" id="TIGR01562">
    <property type="entry name" value="FdhE"/>
    <property type="match status" value="1"/>
</dbReference>
<dbReference type="InterPro" id="IPR056797">
    <property type="entry name" value="FdhE_central"/>
</dbReference>
<dbReference type="OrthoDB" id="9794151at2"/>
<proteinExistence type="inferred from homology"/>
<dbReference type="InterPro" id="IPR006452">
    <property type="entry name" value="Formate_DH_accessory"/>
</dbReference>
<dbReference type="Gene3D" id="3.90.1670.10">
    <property type="entry name" value="FdhE-like domain"/>
    <property type="match status" value="1"/>
</dbReference>